<organism evidence="3 4">
    <name type="scientific">Roseateles puraquae</name>
    <dbReference type="NCBI Taxonomy" id="431059"/>
    <lineage>
        <taxon>Bacteria</taxon>
        <taxon>Pseudomonadati</taxon>
        <taxon>Pseudomonadota</taxon>
        <taxon>Betaproteobacteria</taxon>
        <taxon>Burkholderiales</taxon>
        <taxon>Sphaerotilaceae</taxon>
        <taxon>Roseateles</taxon>
    </lineage>
</organism>
<evidence type="ECO:0000313" key="3">
    <source>
        <dbReference type="EMBL" id="OWR02276.1"/>
    </source>
</evidence>
<feature type="compositionally biased region" description="Pro residues" evidence="1">
    <location>
        <begin position="57"/>
        <end position="70"/>
    </location>
</feature>
<feature type="chain" id="PRO_5012671109" evidence="2">
    <location>
        <begin position="22"/>
        <end position="285"/>
    </location>
</feature>
<name>A0A254N255_9BURK</name>
<sequence length="285" mass="29301">MKGLVLPASGLLLLMAGAAYLLQPAPSAPQAAQPPAAPVALALPPAAVPAPAGPPGVPMPAPAAPSPPSTSAPSAAIGSEGYGPHIERAAAGNSPAADWEAVKWLRACAANSRMRDSLTSLRDRGLEPQLMAEMLREADAESRRCQTVTEAHRWLLPSLAARAMRGQVPEAAAAYSNAVFPGDLTASERQEVADAMRRDALTGDAASLRAALQSHPAWGLTDQERMVYAAALQQLPDRAADAQWARSMTAQGLLPAVPPNRPALQAAVQKAAAEIAARARAAPGG</sequence>
<reference evidence="3 4" key="1">
    <citation type="journal article" date="2007" name="Int. J. Syst. Evol. Microbiol.">
        <title>Description of Pelomonas aquatica sp. nov. and Pelomonas puraquae sp. nov., isolated from industrial and haemodialysis water.</title>
        <authorList>
            <person name="Gomila M."/>
            <person name="Bowien B."/>
            <person name="Falsen E."/>
            <person name="Moore E.R."/>
            <person name="Lalucat J."/>
        </authorList>
    </citation>
    <scope>NUCLEOTIDE SEQUENCE [LARGE SCALE GENOMIC DNA]</scope>
    <source>
        <strain evidence="3 4">CCUG 52769</strain>
    </source>
</reference>
<evidence type="ECO:0000313" key="4">
    <source>
        <dbReference type="Proteomes" id="UP000197446"/>
    </source>
</evidence>
<dbReference type="AlphaFoldDB" id="A0A254N255"/>
<dbReference type="RefSeq" id="WP_088485251.1">
    <property type="nucleotide sequence ID" value="NZ_NISI01000010.1"/>
</dbReference>
<keyword evidence="2" id="KW-0732">Signal</keyword>
<feature type="region of interest" description="Disordered" evidence="1">
    <location>
        <begin position="57"/>
        <end position="81"/>
    </location>
</feature>
<dbReference type="Proteomes" id="UP000197446">
    <property type="component" value="Unassembled WGS sequence"/>
</dbReference>
<comment type="caution">
    <text evidence="3">The sequence shown here is derived from an EMBL/GenBank/DDBJ whole genome shotgun (WGS) entry which is preliminary data.</text>
</comment>
<keyword evidence="4" id="KW-1185">Reference proteome</keyword>
<dbReference type="EMBL" id="NISI01000010">
    <property type="protein sequence ID" value="OWR02276.1"/>
    <property type="molecule type" value="Genomic_DNA"/>
</dbReference>
<protein>
    <submittedName>
        <fullName evidence="3">Uncharacterized protein</fullName>
    </submittedName>
</protein>
<feature type="signal peptide" evidence="2">
    <location>
        <begin position="1"/>
        <end position="21"/>
    </location>
</feature>
<evidence type="ECO:0000256" key="2">
    <source>
        <dbReference type="SAM" id="SignalP"/>
    </source>
</evidence>
<evidence type="ECO:0000256" key="1">
    <source>
        <dbReference type="SAM" id="MobiDB-lite"/>
    </source>
</evidence>
<dbReference type="OrthoDB" id="8906379at2"/>
<accession>A0A254N255</accession>
<gene>
    <name evidence="3" type="ORF">CDO81_21325</name>
</gene>
<proteinExistence type="predicted"/>